<dbReference type="HOGENOM" id="CLU_010659_0_0_1"/>
<name>E3ND22_CAERE</name>
<dbReference type="EMBL" id="DS268605">
    <property type="protein sequence ID" value="EFO93455.1"/>
    <property type="molecule type" value="Genomic_DNA"/>
</dbReference>
<feature type="compositionally biased region" description="Basic and acidic residues" evidence="1">
    <location>
        <begin position="215"/>
        <end position="224"/>
    </location>
</feature>
<sequence>MAKKELAEDLKWSDFAIPAETDTQKALRAVSGHIPKFKEGNTSALRRWLVEYRCALHNLNIKQEAGAKIMPFFLEGLAKTRFNQLSQEQTNSWDKLVKNLIAAFEVPRDRELAQQEIRTLHQGCLPIAKFAEKLKALGDYAYEDMPESVRDGLLKNHFMYQAASHIRRRFLRMEDTPKTFEEIIRRAERFQRLHDLEEEEKEDELTAAITRMMRTRGDKPRELSFRSSSAPPQEEDWDQSPRQDNRQEGPREESYRNSRGEGSAAKRLLAYLTVAMMFVVPAWAGKPQICGFQQGGNLFVPPSILPCESPRASIVSTRADLFELRTDPMRQIAHACYKQVFKVNTFSLFGIFSTATMTDSGSNGFQQVRTQECREAVRSKQYAGKDMTEGPKGVYRSASFGENIGNYTAWFGGKEVEHDEFIIVVGEVASFDGESTISTLGDTSKCSYSSGNCKTAEATVVWSESSPYRACKYQKMTSVDAFITDKHIAVPELKMFSTISQDMRFTQLESKGCLVGNVYFTDDGKMVSFPELPSDLWIPDYVRMKQDHHRRKRAAYLRLGGAQ</sequence>
<gene>
    <name evidence="3" type="ORF">CRE_23127</name>
</gene>
<proteinExistence type="predicted"/>
<feature type="compositionally biased region" description="Basic and acidic residues" evidence="1">
    <location>
        <begin position="239"/>
        <end position="259"/>
    </location>
</feature>
<keyword evidence="4" id="KW-1185">Reference proteome</keyword>
<dbReference type="InParanoid" id="E3ND22"/>
<evidence type="ECO:0000256" key="1">
    <source>
        <dbReference type="SAM" id="MobiDB-lite"/>
    </source>
</evidence>
<evidence type="ECO:0000313" key="3">
    <source>
        <dbReference type="EMBL" id="EFO93455.1"/>
    </source>
</evidence>
<protein>
    <recommendedName>
        <fullName evidence="2">Retrotransposon gag domain-containing protein</fullName>
    </recommendedName>
</protein>
<organism evidence="4">
    <name type="scientific">Caenorhabditis remanei</name>
    <name type="common">Caenorhabditis vulgaris</name>
    <dbReference type="NCBI Taxonomy" id="31234"/>
    <lineage>
        <taxon>Eukaryota</taxon>
        <taxon>Metazoa</taxon>
        <taxon>Ecdysozoa</taxon>
        <taxon>Nematoda</taxon>
        <taxon>Chromadorea</taxon>
        <taxon>Rhabditida</taxon>
        <taxon>Rhabditina</taxon>
        <taxon>Rhabditomorpha</taxon>
        <taxon>Rhabditoidea</taxon>
        <taxon>Rhabditidae</taxon>
        <taxon>Peloderinae</taxon>
        <taxon>Caenorhabditis</taxon>
    </lineage>
</organism>
<reference evidence="3" key="1">
    <citation type="submission" date="2007-07" db="EMBL/GenBank/DDBJ databases">
        <title>PCAP assembly of the Caenorhabditis remanei genome.</title>
        <authorList>
            <consortium name="The Caenorhabditis remanei Sequencing Consortium"/>
            <person name="Wilson R.K."/>
        </authorList>
    </citation>
    <scope>NUCLEOTIDE SEQUENCE [LARGE SCALE GENOMIC DNA]</scope>
    <source>
        <strain evidence="3">PB4641</strain>
    </source>
</reference>
<dbReference type="Proteomes" id="UP000008281">
    <property type="component" value="Unassembled WGS sequence"/>
</dbReference>
<dbReference type="Pfam" id="PF03732">
    <property type="entry name" value="Retrotrans_gag"/>
    <property type="match status" value="1"/>
</dbReference>
<dbReference type="InterPro" id="IPR005162">
    <property type="entry name" value="Retrotrans_gag_dom"/>
</dbReference>
<feature type="domain" description="Retrotransposon gag" evidence="2">
    <location>
        <begin position="68"/>
        <end position="143"/>
    </location>
</feature>
<evidence type="ECO:0000313" key="4">
    <source>
        <dbReference type="Proteomes" id="UP000008281"/>
    </source>
</evidence>
<evidence type="ECO:0000259" key="2">
    <source>
        <dbReference type="Pfam" id="PF03732"/>
    </source>
</evidence>
<dbReference type="OrthoDB" id="5875288at2759"/>
<dbReference type="AlphaFoldDB" id="E3ND22"/>
<feature type="region of interest" description="Disordered" evidence="1">
    <location>
        <begin position="212"/>
        <end position="260"/>
    </location>
</feature>
<accession>E3ND22</accession>